<comment type="subcellular location">
    <subcellularLocation>
        <location evidence="1">Cell membrane</location>
        <topology evidence="1">Multi-pass membrane protein</topology>
    </subcellularLocation>
</comment>
<evidence type="ECO:0000256" key="2">
    <source>
        <dbReference type="ARBA" id="ARBA00022475"/>
    </source>
</evidence>
<keyword evidence="4 6" id="KW-1133">Transmembrane helix</keyword>
<evidence type="ECO:0000259" key="7">
    <source>
        <dbReference type="Pfam" id="PF02687"/>
    </source>
</evidence>
<dbReference type="EMBL" id="FQZR01000003">
    <property type="protein sequence ID" value="SHJ13163.1"/>
    <property type="molecule type" value="Genomic_DNA"/>
</dbReference>
<organism evidence="9 10">
    <name type="scientific">Halodesulfovibrio aestuarii</name>
    <dbReference type="NCBI Taxonomy" id="126333"/>
    <lineage>
        <taxon>Bacteria</taxon>
        <taxon>Pseudomonadati</taxon>
        <taxon>Thermodesulfobacteriota</taxon>
        <taxon>Desulfovibrionia</taxon>
        <taxon>Desulfovibrionales</taxon>
        <taxon>Desulfovibrionaceae</taxon>
        <taxon>Halodesulfovibrio</taxon>
    </lineage>
</organism>
<dbReference type="InterPro" id="IPR003838">
    <property type="entry name" value="ABC3_permease_C"/>
</dbReference>
<keyword evidence="5 6" id="KW-0472">Membrane</keyword>
<evidence type="ECO:0000259" key="8">
    <source>
        <dbReference type="Pfam" id="PF12704"/>
    </source>
</evidence>
<feature type="domain" description="MacB-like periplasmic core" evidence="8">
    <location>
        <begin position="19"/>
        <end position="243"/>
    </location>
</feature>
<gene>
    <name evidence="9" type="ORF">SAMN05660830_01740</name>
</gene>
<dbReference type="Pfam" id="PF02687">
    <property type="entry name" value="FtsX"/>
    <property type="match status" value="1"/>
</dbReference>
<feature type="transmembrane region" description="Helical" evidence="6">
    <location>
        <begin position="279"/>
        <end position="307"/>
    </location>
</feature>
<dbReference type="GO" id="GO:0005886">
    <property type="term" value="C:plasma membrane"/>
    <property type="evidence" value="ECO:0007669"/>
    <property type="project" value="UniProtKB-SubCell"/>
</dbReference>
<dbReference type="InterPro" id="IPR025857">
    <property type="entry name" value="MacB_PCD"/>
</dbReference>
<feature type="domain" description="ABC3 transporter permease C-terminal" evidence="7">
    <location>
        <begin position="288"/>
        <end position="397"/>
    </location>
</feature>
<feature type="transmembrane region" description="Helical" evidence="6">
    <location>
        <begin position="337"/>
        <end position="359"/>
    </location>
</feature>
<feature type="transmembrane region" description="Helical" evidence="6">
    <location>
        <begin position="371"/>
        <end position="394"/>
    </location>
</feature>
<dbReference type="Pfam" id="PF12704">
    <property type="entry name" value="MacB_PCD"/>
    <property type="match status" value="1"/>
</dbReference>
<comment type="caution">
    <text evidence="9">The sequence shown here is derived from an EMBL/GenBank/DDBJ whole genome shotgun (WGS) entry which is preliminary data.</text>
</comment>
<name>A0A8G2C9P3_9BACT</name>
<evidence type="ECO:0000256" key="4">
    <source>
        <dbReference type="ARBA" id="ARBA00022989"/>
    </source>
</evidence>
<dbReference type="RefSeq" id="WP_020000297.1">
    <property type="nucleotide sequence ID" value="NZ_CP192219.1"/>
</dbReference>
<evidence type="ECO:0000256" key="1">
    <source>
        <dbReference type="ARBA" id="ARBA00004651"/>
    </source>
</evidence>
<evidence type="ECO:0000256" key="5">
    <source>
        <dbReference type="ARBA" id="ARBA00023136"/>
    </source>
</evidence>
<accession>A0A8G2C9P3</accession>
<evidence type="ECO:0000256" key="6">
    <source>
        <dbReference type="SAM" id="Phobius"/>
    </source>
</evidence>
<evidence type="ECO:0000313" key="10">
    <source>
        <dbReference type="Proteomes" id="UP000184001"/>
    </source>
</evidence>
<dbReference type="GO" id="GO:0022857">
    <property type="term" value="F:transmembrane transporter activity"/>
    <property type="evidence" value="ECO:0007669"/>
    <property type="project" value="TreeGrafter"/>
</dbReference>
<dbReference type="AlphaFoldDB" id="A0A8G2C9P3"/>
<dbReference type="Proteomes" id="UP000184001">
    <property type="component" value="Unassembled WGS sequence"/>
</dbReference>
<dbReference type="PANTHER" id="PTHR30572:SF15">
    <property type="entry name" value="ABC TRANSPORTER PERMEASE"/>
    <property type="match status" value="1"/>
</dbReference>
<feature type="transmembrane region" description="Helical" evidence="6">
    <location>
        <begin position="20"/>
        <end position="39"/>
    </location>
</feature>
<reference evidence="9 10" key="1">
    <citation type="submission" date="2016-11" db="EMBL/GenBank/DDBJ databases">
        <authorList>
            <person name="Varghese N."/>
            <person name="Submissions S."/>
        </authorList>
    </citation>
    <scope>NUCLEOTIDE SEQUENCE [LARGE SCALE GENOMIC DNA]</scope>
    <source>
        <strain evidence="9 10">DSM 17919</strain>
    </source>
</reference>
<dbReference type="PANTHER" id="PTHR30572">
    <property type="entry name" value="MEMBRANE COMPONENT OF TRANSPORTER-RELATED"/>
    <property type="match status" value="1"/>
</dbReference>
<keyword evidence="3 6" id="KW-0812">Transmembrane</keyword>
<dbReference type="InterPro" id="IPR050250">
    <property type="entry name" value="Macrolide_Exporter_MacB"/>
</dbReference>
<sequence>MLNYLRIALRSLAAHKLRSILAMLGVFLGTLALTGVIHVSEALKEQARIETEKLGPNLLVVLAGKPTFRRSGSLRYGGQTTTFKLEDAEALLANNPFVKQGTPFVTKNSTISYRRNTINSQLIAANADFPAVRAAPVAIGHFFTKQDVRQRAKVCILGFTVASKLFTHHTQAIGKIVQYDFTNLRVIGVMPKRGSDLAGTDQDEQVFVPITTYMRRMSNQDWVSGVFMTLYTDKDEEAAKQSAIAIMRRQHNITRKTDEDFLVLSPKDVSELKTQALQLVWLLGLMSSSISFSVGAMGVLSIMILLVQTRKLEIGVRRAIGARRSAIMSQFLLESSLLSGIGGTLGALVALIIITIVYYAAGYPYVYKPALIAGASIGSCLLGVVAGAYPAWVASNVDVLDVLRDK</sequence>
<proteinExistence type="predicted"/>
<protein>
    <submittedName>
        <fullName evidence="9">Putative ABC transport system permease protein</fullName>
    </submittedName>
</protein>
<keyword evidence="2" id="KW-1003">Cell membrane</keyword>
<evidence type="ECO:0000313" key="9">
    <source>
        <dbReference type="EMBL" id="SHJ13163.1"/>
    </source>
</evidence>
<evidence type="ECO:0000256" key="3">
    <source>
        <dbReference type="ARBA" id="ARBA00022692"/>
    </source>
</evidence>